<name>A0A377X9L5_KLEPN</name>
<accession>A0A377X9L5</accession>
<evidence type="ECO:0000313" key="2">
    <source>
        <dbReference type="Proteomes" id="UP000254340"/>
    </source>
</evidence>
<sequence>MHELICTSATGVAASYFVVGEIYTADEKMAYNHAQSR</sequence>
<reference evidence="1 2" key="1">
    <citation type="submission" date="2018-06" db="EMBL/GenBank/DDBJ databases">
        <authorList>
            <consortium name="Pathogen Informatics"/>
            <person name="Doyle S."/>
        </authorList>
    </citation>
    <scope>NUCLEOTIDE SEQUENCE [LARGE SCALE GENOMIC DNA]</scope>
    <source>
        <strain evidence="1 2">NCTC5047</strain>
    </source>
</reference>
<protein>
    <submittedName>
        <fullName evidence="1">Uncharacterized protein</fullName>
    </submittedName>
</protein>
<evidence type="ECO:0000313" key="1">
    <source>
        <dbReference type="EMBL" id="STT75320.1"/>
    </source>
</evidence>
<dbReference type="EMBL" id="UGLH01000005">
    <property type="protein sequence ID" value="STT75320.1"/>
    <property type="molecule type" value="Genomic_DNA"/>
</dbReference>
<gene>
    <name evidence="1" type="ORF">NCTC5047_01117</name>
</gene>
<dbReference type="Proteomes" id="UP000254340">
    <property type="component" value="Unassembled WGS sequence"/>
</dbReference>
<organism evidence="1 2">
    <name type="scientific">Klebsiella pneumoniae</name>
    <dbReference type="NCBI Taxonomy" id="573"/>
    <lineage>
        <taxon>Bacteria</taxon>
        <taxon>Pseudomonadati</taxon>
        <taxon>Pseudomonadota</taxon>
        <taxon>Gammaproteobacteria</taxon>
        <taxon>Enterobacterales</taxon>
        <taxon>Enterobacteriaceae</taxon>
        <taxon>Klebsiella/Raoultella group</taxon>
        <taxon>Klebsiella</taxon>
        <taxon>Klebsiella pneumoniae complex</taxon>
    </lineage>
</organism>
<dbReference type="AlphaFoldDB" id="A0A377X9L5"/>
<proteinExistence type="predicted"/>